<organism evidence="1">
    <name type="scientific">Oryza sativa subsp. japonica</name>
    <name type="common">Rice</name>
    <dbReference type="NCBI Taxonomy" id="39947"/>
    <lineage>
        <taxon>Eukaryota</taxon>
        <taxon>Viridiplantae</taxon>
        <taxon>Streptophyta</taxon>
        <taxon>Embryophyta</taxon>
        <taxon>Tracheophyta</taxon>
        <taxon>Spermatophyta</taxon>
        <taxon>Magnoliopsida</taxon>
        <taxon>Liliopsida</taxon>
        <taxon>Poales</taxon>
        <taxon>Poaceae</taxon>
        <taxon>BOP clade</taxon>
        <taxon>Oryzoideae</taxon>
        <taxon>Oryzeae</taxon>
        <taxon>Oryzinae</taxon>
        <taxon>Oryza</taxon>
        <taxon>Oryza sativa</taxon>
    </lineage>
</organism>
<dbReference type="EMBL" id="CM000147">
    <property type="protein sequence ID" value="EAZ15060.1"/>
    <property type="molecule type" value="Genomic_DNA"/>
</dbReference>
<accession>A0A8J8YEQ5</accession>
<proteinExistence type="predicted"/>
<protein>
    <submittedName>
        <fullName evidence="1">Uncharacterized protein</fullName>
    </submittedName>
</protein>
<evidence type="ECO:0000313" key="1">
    <source>
        <dbReference type="EMBL" id="EAZ15060.1"/>
    </source>
</evidence>
<dbReference type="Proteomes" id="UP000007752">
    <property type="component" value="Chromosome 10"/>
</dbReference>
<sequence length="62" mass="7264">MWFHMGLQGSYQESHNIPKTCIWERPKGRHCHGIAMDTFANHCGNRFFRAGATDPFRREDNV</sequence>
<reference evidence="1" key="2">
    <citation type="submission" date="2008-12" db="EMBL/GenBank/DDBJ databases">
        <title>Improved gene annotation of the rice (Oryza sativa) genomes.</title>
        <authorList>
            <person name="Wang J."/>
            <person name="Li R."/>
            <person name="Fan W."/>
            <person name="Huang Q."/>
            <person name="Zhang J."/>
            <person name="Zhou Y."/>
            <person name="Hu Y."/>
            <person name="Zi S."/>
            <person name="Li J."/>
            <person name="Ni P."/>
            <person name="Zheng H."/>
            <person name="Zhang Y."/>
            <person name="Zhao M."/>
            <person name="Hao Q."/>
            <person name="McDermott J."/>
            <person name="Samudrala R."/>
            <person name="Kristiansen K."/>
            <person name="Wong G.K.-S."/>
        </authorList>
    </citation>
    <scope>NUCLEOTIDE SEQUENCE</scope>
</reference>
<name>A0A8J8YEQ5_ORYSJ</name>
<reference evidence="1" key="1">
    <citation type="journal article" date="2005" name="PLoS Biol.">
        <title>The genomes of Oryza sativa: a history of duplications.</title>
        <authorList>
            <person name="Yu J."/>
            <person name="Wang J."/>
            <person name="Lin W."/>
            <person name="Li S."/>
            <person name="Li H."/>
            <person name="Zhou J."/>
            <person name="Ni P."/>
            <person name="Dong W."/>
            <person name="Hu S."/>
            <person name="Zeng C."/>
            <person name="Zhang J."/>
            <person name="Zhang Y."/>
            <person name="Li R."/>
            <person name="Xu Z."/>
            <person name="Li S."/>
            <person name="Li X."/>
            <person name="Zheng H."/>
            <person name="Cong L."/>
            <person name="Lin L."/>
            <person name="Yin J."/>
            <person name="Geng J."/>
            <person name="Li G."/>
            <person name="Shi J."/>
            <person name="Liu J."/>
            <person name="Lv H."/>
            <person name="Li J."/>
            <person name="Wang J."/>
            <person name="Deng Y."/>
            <person name="Ran L."/>
            <person name="Shi X."/>
            <person name="Wang X."/>
            <person name="Wu Q."/>
            <person name="Li C."/>
            <person name="Ren X."/>
            <person name="Wang J."/>
            <person name="Wang X."/>
            <person name="Li D."/>
            <person name="Liu D."/>
            <person name="Zhang X."/>
            <person name="Ji Z."/>
            <person name="Zhao W."/>
            <person name="Sun Y."/>
            <person name="Zhang Z."/>
            <person name="Bao J."/>
            <person name="Han Y."/>
            <person name="Dong L."/>
            <person name="Ji J."/>
            <person name="Chen P."/>
            <person name="Wu S."/>
            <person name="Liu J."/>
            <person name="Xiao Y."/>
            <person name="Bu D."/>
            <person name="Tan J."/>
            <person name="Yang L."/>
            <person name="Ye C."/>
            <person name="Zhang J."/>
            <person name="Xu J."/>
            <person name="Zhou Y."/>
            <person name="Yu Y."/>
            <person name="Zhang B."/>
            <person name="Zhuang S."/>
            <person name="Wei H."/>
            <person name="Liu B."/>
            <person name="Lei M."/>
            <person name="Yu H."/>
            <person name="Li Y."/>
            <person name="Xu H."/>
            <person name="Wei S."/>
            <person name="He X."/>
            <person name="Fang L."/>
            <person name="Zhang Z."/>
            <person name="Zhang Y."/>
            <person name="Huang X."/>
            <person name="Su Z."/>
            <person name="Tong W."/>
            <person name="Li J."/>
            <person name="Tong Z."/>
            <person name="Li S."/>
            <person name="Ye J."/>
            <person name="Wang L."/>
            <person name="Fang L."/>
            <person name="Lei T."/>
            <person name="Chen C."/>
            <person name="Chen H."/>
            <person name="Xu Z."/>
            <person name="Li H."/>
            <person name="Huang H."/>
            <person name="Zhang F."/>
            <person name="Xu H."/>
            <person name="Li N."/>
            <person name="Zhao C."/>
            <person name="Li S."/>
            <person name="Dong L."/>
            <person name="Huang Y."/>
            <person name="Li L."/>
            <person name="Xi Y."/>
            <person name="Qi Q."/>
            <person name="Li W."/>
            <person name="Zhang B."/>
            <person name="Hu W."/>
            <person name="Zhang Y."/>
            <person name="Tian X."/>
            <person name="Jiao Y."/>
            <person name="Liang X."/>
            <person name="Jin J."/>
            <person name="Gao L."/>
            <person name="Zheng W."/>
            <person name="Hao B."/>
            <person name="Liu S."/>
            <person name="Wang W."/>
            <person name="Yuan L."/>
            <person name="Cao M."/>
            <person name="McDermott J."/>
            <person name="Samudrala R."/>
            <person name="Wang J."/>
            <person name="Wong G.K."/>
            <person name="Yang H."/>
        </authorList>
    </citation>
    <scope>NUCLEOTIDE SEQUENCE [LARGE SCALE GENOMIC DNA]</scope>
</reference>
<dbReference type="AlphaFoldDB" id="A0A8J8YEQ5"/>
<gene>
    <name evidence="1" type="ORF">OsJ_30470</name>
</gene>